<sequence>MHYARIEEKNICCNATPTRQDARGSSKINATVRARHCLPRRYRPHEVPAFLGDGRCEASDFPLDGACAAALSLRVGKREALPSRHNGTCDAALDVEGVGGDMER</sequence>
<proteinExistence type="predicted"/>
<comment type="caution">
    <text evidence="1">The sequence shown here is derived from an EMBL/GenBank/DDBJ whole genome shotgun (WGS) entry which is preliminary data.</text>
</comment>
<dbReference type="EMBL" id="JACEIK010000539">
    <property type="protein sequence ID" value="MCD7458766.1"/>
    <property type="molecule type" value="Genomic_DNA"/>
</dbReference>
<evidence type="ECO:0000313" key="1">
    <source>
        <dbReference type="EMBL" id="MCD7458766.1"/>
    </source>
</evidence>
<organism evidence="1 2">
    <name type="scientific">Datura stramonium</name>
    <name type="common">Jimsonweed</name>
    <name type="synonym">Common thornapple</name>
    <dbReference type="NCBI Taxonomy" id="4076"/>
    <lineage>
        <taxon>Eukaryota</taxon>
        <taxon>Viridiplantae</taxon>
        <taxon>Streptophyta</taxon>
        <taxon>Embryophyta</taxon>
        <taxon>Tracheophyta</taxon>
        <taxon>Spermatophyta</taxon>
        <taxon>Magnoliopsida</taxon>
        <taxon>eudicotyledons</taxon>
        <taxon>Gunneridae</taxon>
        <taxon>Pentapetalae</taxon>
        <taxon>asterids</taxon>
        <taxon>lamiids</taxon>
        <taxon>Solanales</taxon>
        <taxon>Solanaceae</taxon>
        <taxon>Solanoideae</taxon>
        <taxon>Datureae</taxon>
        <taxon>Datura</taxon>
    </lineage>
</organism>
<evidence type="ECO:0000313" key="2">
    <source>
        <dbReference type="Proteomes" id="UP000823775"/>
    </source>
</evidence>
<keyword evidence="2" id="KW-1185">Reference proteome</keyword>
<reference evidence="1 2" key="1">
    <citation type="journal article" date="2021" name="BMC Genomics">
        <title>Datura genome reveals duplications of psychoactive alkaloid biosynthetic genes and high mutation rate following tissue culture.</title>
        <authorList>
            <person name="Rajewski A."/>
            <person name="Carter-House D."/>
            <person name="Stajich J."/>
            <person name="Litt A."/>
        </authorList>
    </citation>
    <scope>NUCLEOTIDE SEQUENCE [LARGE SCALE GENOMIC DNA]</scope>
    <source>
        <strain evidence="1">AR-01</strain>
    </source>
</reference>
<gene>
    <name evidence="1" type="ORF">HAX54_039104</name>
</gene>
<accession>A0ABS8SIT0</accession>
<name>A0ABS8SIT0_DATST</name>
<protein>
    <submittedName>
        <fullName evidence="1">Uncharacterized protein</fullName>
    </submittedName>
</protein>
<dbReference type="Proteomes" id="UP000823775">
    <property type="component" value="Unassembled WGS sequence"/>
</dbReference>
<feature type="non-terminal residue" evidence="1">
    <location>
        <position position="104"/>
    </location>
</feature>